<accession>A0A832YU87</accession>
<comment type="caution">
    <text evidence="2">The sequence shown here is derived from an EMBL/GenBank/DDBJ whole genome shotgun (WGS) entry which is preliminary data.</text>
</comment>
<keyword evidence="1" id="KW-0472">Membrane</keyword>
<feature type="transmembrane region" description="Helical" evidence="1">
    <location>
        <begin position="9"/>
        <end position="28"/>
    </location>
</feature>
<dbReference type="Pfam" id="PF09527">
    <property type="entry name" value="ATPase_gene1"/>
    <property type="match status" value="1"/>
</dbReference>
<dbReference type="Proteomes" id="UP000605144">
    <property type="component" value="Unassembled WGS sequence"/>
</dbReference>
<name>A0A832YU87_9EURY</name>
<protein>
    <recommendedName>
        <fullName evidence="4">AtpZ/AtpI family protein</fullName>
    </recommendedName>
</protein>
<evidence type="ECO:0000256" key="1">
    <source>
        <dbReference type="SAM" id="Phobius"/>
    </source>
</evidence>
<keyword evidence="1" id="KW-0812">Transmembrane</keyword>
<dbReference type="EMBL" id="DQSV01000098">
    <property type="protein sequence ID" value="HIP17663.1"/>
    <property type="molecule type" value="Genomic_DNA"/>
</dbReference>
<evidence type="ECO:0008006" key="4">
    <source>
        <dbReference type="Google" id="ProtNLM"/>
    </source>
</evidence>
<dbReference type="AlphaFoldDB" id="A0A832YU87"/>
<evidence type="ECO:0000313" key="3">
    <source>
        <dbReference type="Proteomes" id="UP000605144"/>
    </source>
</evidence>
<evidence type="ECO:0000313" key="2">
    <source>
        <dbReference type="EMBL" id="HIP17663.1"/>
    </source>
</evidence>
<feature type="transmembrane region" description="Helical" evidence="1">
    <location>
        <begin position="34"/>
        <end position="53"/>
    </location>
</feature>
<gene>
    <name evidence="2" type="ORF">EYG76_05150</name>
</gene>
<sequence length="63" mass="7477">MKATFSFQLAYEFLLYIIIGMLIGYFISQQYNNNIFIVIGLLLGIFMAFLNIYRLIRNRGRVF</sequence>
<organism evidence="2 3">
    <name type="scientific">Methanothermococcus okinawensis</name>
    <dbReference type="NCBI Taxonomy" id="155863"/>
    <lineage>
        <taxon>Archaea</taxon>
        <taxon>Methanobacteriati</taxon>
        <taxon>Methanobacteriota</taxon>
        <taxon>Methanomada group</taxon>
        <taxon>Methanococci</taxon>
        <taxon>Methanococcales</taxon>
        <taxon>Methanococcaceae</taxon>
        <taxon>Methanothermococcus</taxon>
    </lineage>
</organism>
<proteinExistence type="predicted"/>
<reference evidence="2" key="1">
    <citation type="journal article" date="2020" name="ISME J.">
        <title>Gammaproteobacteria mediating utilization of methyl-, sulfur- and petroleum organic compounds in deep ocean hydrothermal plumes.</title>
        <authorList>
            <person name="Zhou Z."/>
            <person name="Liu Y."/>
            <person name="Pan J."/>
            <person name="Cron B.R."/>
            <person name="Toner B.M."/>
            <person name="Anantharaman K."/>
            <person name="Breier J.A."/>
            <person name="Dick G.J."/>
            <person name="Li M."/>
        </authorList>
    </citation>
    <scope>NUCLEOTIDE SEQUENCE</scope>
    <source>
        <strain evidence="2">SZUA-1385</strain>
    </source>
</reference>
<keyword evidence="1" id="KW-1133">Transmembrane helix</keyword>
<dbReference type="InterPro" id="IPR032820">
    <property type="entry name" value="ATPase_put"/>
</dbReference>